<comment type="caution">
    <text evidence="1">The sequence shown here is derived from an EMBL/GenBank/DDBJ whole genome shotgun (WGS) entry which is preliminary data.</text>
</comment>
<dbReference type="EMBL" id="BNJQ01000005">
    <property type="protein sequence ID" value="GHP03251.1"/>
    <property type="molecule type" value="Genomic_DNA"/>
</dbReference>
<protein>
    <submittedName>
        <fullName evidence="1">Uncharacterized protein</fullName>
    </submittedName>
</protein>
<reference evidence="1" key="1">
    <citation type="submission" date="2020-10" db="EMBL/GenBank/DDBJ databases">
        <title>Unveiling of a novel bifunctional photoreceptor, Dualchrome1, isolated from a cosmopolitan green alga.</title>
        <authorList>
            <person name="Suzuki S."/>
            <person name="Kawachi M."/>
        </authorList>
    </citation>
    <scope>NUCLEOTIDE SEQUENCE</scope>
    <source>
        <strain evidence="1">NIES 2893</strain>
    </source>
</reference>
<gene>
    <name evidence="1" type="ORF">PPROV_000200600</name>
</gene>
<name>A0A830HCE8_9CHLO</name>
<keyword evidence="2" id="KW-1185">Reference proteome</keyword>
<proteinExistence type="predicted"/>
<organism evidence="1 2">
    <name type="scientific">Pycnococcus provasolii</name>
    <dbReference type="NCBI Taxonomy" id="41880"/>
    <lineage>
        <taxon>Eukaryota</taxon>
        <taxon>Viridiplantae</taxon>
        <taxon>Chlorophyta</taxon>
        <taxon>Pseudoscourfieldiophyceae</taxon>
        <taxon>Pseudoscourfieldiales</taxon>
        <taxon>Pycnococcaceae</taxon>
        <taxon>Pycnococcus</taxon>
    </lineage>
</organism>
<sequence length="217" mass="23654">MSSALISKLSSQLAAARQTDTDGRHARAAEAYTQVIQGTLALRNKQPPDSNEVQEPTQFTLRHQLTVLLSEASSSAGYNLLKNFQQPQALQSFKDALKYAQELENADPSGCRLYKGYAYAGMSQAYHPKGHDDPRRSEYANKAKALAHSLLDDVCQAYADVGGEFVLDTQAPETRLMANRFIAGDAVEDTTLTSNILKARMLVAAAERASAMARVSK</sequence>
<evidence type="ECO:0000313" key="2">
    <source>
        <dbReference type="Proteomes" id="UP000660262"/>
    </source>
</evidence>
<dbReference type="Proteomes" id="UP000660262">
    <property type="component" value="Unassembled WGS sequence"/>
</dbReference>
<dbReference type="AlphaFoldDB" id="A0A830HCE8"/>
<evidence type="ECO:0000313" key="1">
    <source>
        <dbReference type="EMBL" id="GHP03251.1"/>
    </source>
</evidence>
<accession>A0A830HCE8</accession>